<evidence type="ECO:0000313" key="7">
    <source>
        <dbReference type="EMBL" id="NNG37354.1"/>
    </source>
</evidence>
<dbReference type="EMBL" id="JABEND010000012">
    <property type="protein sequence ID" value="NNG37354.1"/>
    <property type="molecule type" value="Genomic_DNA"/>
</dbReference>
<dbReference type="PANTHER" id="PTHR42781:SF4">
    <property type="entry name" value="SPERMIDINE_PUTRESCINE IMPORT ATP-BINDING PROTEIN POTA"/>
    <property type="match status" value="1"/>
</dbReference>
<dbReference type="Gene3D" id="3.40.50.300">
    <property type="entry name" value="P-loop containing nucleotide triphosphate hydrolases"/>
    <property type="match status" value="1"/>
</dbReference>
<keyword evidence="8" id="KW-1185">Reference proteome</keyword>
<gene>
    <name evidence="7" type="ORF">HKD39_16935</name>
</gene>
<name>A0A849A8S7_9ACTN</name>
<dbReference type="PROSITE" id="PS50893">
    <property type="entry name" value="ABC_TRANSPORTER_2"/>
    <property type="match status" value="1"/>
</dbReference>
<sequence length="372" mass="38310">MRRKDSPGVPSPGAGRDRPAGLAIDEVTVRYPRAKRGDAPVTAVDRVSAQVPWGTVLALLGPSGCGKSTLLRAVAGLEPLAAGHIYWTEPAAASAGATGTAGGGTVELSRLPVHKRGIGLMFQDGMLFPHRTVAGNIGYGLARSGRDRAGIRRRVDELLDVVGLPGMADRRIGSLSGGQQQRVALARALAPSPRLLLLDEPLAALDAALRSRLLVDLREILQRERATALFVTHDQGEAFAIADSVAVMCSGHIVQTGAPQAIWTHPADEWVARFIGYTSVLPAGHGVAGLPDGPVALRPAALSADPAGTVTGTVLSARPSPDAVRATVELAGSSGPVTAQALSRDLPPRGTHLTLRVDSSGVAALPPATGEG</sequence>
<dbReference type="EC" id="7.6.2.9" evidence="4"/>
<organism evidence="7 8">
    <name type="scientific">Nakamurella aerolata</name>
    <dbReference type="NCBI Taxonomy" id="1656892"/>
    <lineage>
        <taxon>Bacteria</taxon>
        <taxon>Bacillati</taxon>
        <taxon>Actinomycetota</taxon>
        <taxon>Actinomycetes</taxon>
        <taxon>Nakamurellales</taxon>
        <taxon>Nakamurellaceae</taxon>
        <taxon>Nakamurella</taxon>
    </lineage>
</organism>
<keyword evidence="3 7" id="KW-0067">ATP-binding</keyword>
<feature type="region of interest" description="Disordered" evidence="5">
    <location>
        <begin position="1"/>
        <end position="21"/>
    </location>
</feature>
<dbReference type="PANTHER" id="PTHR42781">
    <property type="entry name" value="SPERMIDINE/PUTRESCINE IMPORT ATP-BINDING PROTEIN POTA"/>
    <property type="match status" value="1"/>
</dbReference>
<dbReference type="InterPro" id="IPR050093">
    <property type="entry name" value="ABC_SmlMolc_Importer"/>
</dbReference>
<dbReference type="InterPro" id="IPR027417">
    <property type="entry name" value="P-loop_NTPase"/>
</dbReference>
<dbReference type="GO" id="GO:0005524">
    <property type="term" value="F:ATP binding"/>
    <property type="evidence" value="ECO:0007669"/>
    <property type="project" value="UniProtKB-KW"/>
</dbReference>
<evidence type="ECO:0000259" key="6">
    <source>
        <dbReference type="PROSITE" id="PS50893"/>
    </source>
</evidence>
<keyword evidence="1" id="KW-0813">Transport</keyword>
<evidence type="ECO:0000313" key="8">
    <source>
        <dbReference type="Proteomes" id="UP000562984"/>
    </source>
</evidence>
<keyword evidence="2" id="KW-0547">Nucleotide-binding</keyword>
<proteinExistence type="predicted"/>
<dbReference type="AlphaFoldDB" id="A0A849A8S7"/>
<evidence type="ECO:0000256" key="3">
    <source>
        <dbReference type="ARBA" id="ARBA00022840"/>
    </source>
</evidence>
<evidence type="ECO:0000256" key="1">
    <source>
        <dbReference type="ARBA" id="ARBA00022448"/>
    </source>
</evidence>
<dbReference type="InterPro" id="IPR003439">
    <property type="entry name" value="ABC_transporter-like_ATP-bd"/>
</dbReference>
<comment type="caution">
    <text evidence="7">The sequence shown here is derived from an EMBL/GenBank/DDBJ whole genome shotgun (WGS) entry which is preliminary data.</text>
</comment>
<protein>
    <recommendedName>
        <fullName evidence="4">ABC-type quaternary amine transporter</fullName>
        <ecNumber evidence="4">7.6.2.9</ecNumber>
    </recommendedName>
</protein>
<dbReference type="SMART" id="SM00382">
    <property type="entry name" value="AAA"/>
    <property type="match status" value="1"/>
</dbReference>
<feature type="domain" description="ABC transporter" evidence="6">
    <location>
        <begin position="29"/>
        <end position="275"/>
    </location>
</feature>
<dbReference type="InterPro" id="IPR003593">
    <property type="entry name" value="AAA+_ATPase"/>
</dbReference>
<dbReference type="GO" id="GO:0015418">
    <property type="term" value="F:ABC-type quaternary ammonium compound transporting activity"/>
    <property type="evidence" value="ECO:0007669"/>
    <property type="project" value="UniProtKB-EC"/>
</dbReference>
<dbReference type="FunFam" id="3.40.50.300:FF:000425">
    <property type="entry name" value="Probable ABC transporter, ATP-binding subunit"/>
    <property type="match status" value="1"/>
</dbReference>
<evidence type="ECO:0000256" key="2">
    <source>
        <dbReference type="ARBA" id="ARBA00022741"/>
    </source>
</evidence>
<reference evidence="7 8" key="1">
    <citation type="submission" date="2020-05" db="EMBL/GenBank/DDBJ databases">
        <title>Nakamurella sp. DB0629 isolated from air conditioner.</title>
        <authorList>
            <person name="Kim D.H."/>
            <person name="Kim D.-U."/>
        </authorList>
    </citation>
    <scope>NUCLEOTIDE SEQUENCE [LARGE SCALE GENOMIC DNA]</scope>
    <source>
        <strain evidence="7 8">DB0629</strain>
    </source>
</reference>
<dbReference type="Proteomes" id="UP000562984">
    <property type="component" value="Unassembled WGS sequence"/>
</dbReference>
<evidence type="ECO:0000256" key="5">
    <source>
        <dbReference type="SAM" id="MobiDB-lite"/>
    </source>
</evidence>
<evidence type="ECO:0000256" key="4">
    <source>
        <dbReference type="ARBA" id="ARBA00066388"/>
    </source>
</evidence>
<dbReference type="SUPFAM" id="SSF52540">
    <property type="entry name" value="P-loop containing nucleoside triphosphate hydrolases"/>
    <property type="match status" value="1"/>
</dbReference>
<dbReference type="PROSITE" id="PS00211">
    <property type="entry name" value="ABC_TRANSPORTER_1"/>
    <property type="match status" value="1"/>
</dbReference>
<accession>A0A849A8S7</accession>
<dbReference type="Pfam" id="PF00005">
    <property type="entry name" value="ABC_tran"/>
    <property type="match status" value="1"/>
</dbReference>
<dbReference type="InterPro" id="IPR017871">
    <property type="entry name" value="ABC_transporter-like_CS"/>
</dbReference>
<dbReference type="GO" id="GO:0016887">
    <property type="term" value="F:ATP hydrolysis activity"/>
    <property type="evidence" value="ECO:0007669"/>
    <property type="project" value="InterPro"/>
</dbReference>